<evidence type="ECO:0000313" key="7">
    <source>
        <dbReference type="Proteomes" id="UP000557566"/>
    </source>
</evidence>
<keyword evidence="2 5" id="KW-0812">Transmembrane</keyword>
<feature type="transmembrane region" description="Helical" evidence="5">
    <location>
        <begin position="7"/>
        <end position="26"/>
    </location>
</feature>
<evidence type="ECO:0000256" key="4">
    <source>
        <dbReference type="ARBA" id="ARBA00023136"/>
    </source>
</evidence>
<dbReference type="InterPro" id="IPR050579">
    <property type="entry name" value="PMP-22/EMP/MP20-like"/>
</dbReference>
<dbReference type="PANTHER" id="PTHR10671">
    <property type="entry name" value="EPITHELIAL MEMBRANE PROTEIN-RELATED"/>
    <property type="match status" value="1"/>
</dbReference>
<dbReference type="OrthoDB" id="61370at2759"/>
<accession>A0A8H4PPY4</accession>
<keyword evidence="3 5" id="KW-1133">Transmembrane helix</keyword>
<evidence type="ECO:0000256" key="2">
    <source>
        <dbReference type="ARBA" id="ARBA00022692"/>
    </source>
</evidence>
<dbReference type="Proteomes" id="UP000557566">
    <property type="component" value="Unassembled WGS sequence"/>
</dbReference>
<dbReference type="EMBL" id="JAAVMX010000005">
    <property type="protein sequence ID" value="KAF4508261.1"/>
    <property type="molecule type" value="Genomic_DNA"/>
</dbReference>
<protein>
    <recommendedName>
        <fullName evidence="8">Pre-mRNA splicing factor</fullName>
    </recommendedName>
</protein>
<feature type="transmembrane region" description="Helical" evidence="5">
    <location>
        <begin position="117"/>
        <end position="142"/>
    </location>
</feature>
<evidence type="ECO:0000256" key="5">
    <source>
        <dbReference type="SAM" id="Phobius"/>
    </source>
</evidence>
<gene>
    <name evidence="6" type="ORF">G6O67_004667</name>
</gene>
<name>A0A8H4PPY4_9HYPO</name>
<evidence type="ECO:0008006" key="8">
    <source>
        <dbReference type="Google" id="ProtNLM"/>
    </source>
</evidence>
<sequence>MTRVSVYSAALVASIAATVMTIASLATPNWVSYSVTTAKGETFEKNIGLHKSCSNLDSPQCRVFPSPELCQAGERYFCSMWRTVGFMASFATILCLAGLVTFLVIMRGGKYKRETGWHFVAGMLSLVAIVELVMISLVAYLFEHDDQFTIPGWNLDFSWYLSTVSAIFCLVSAAGLALSAYLLPPEQGYEFLQDSGDA</sequence>
<evidence type="ECO:0000256" key="3">
    <source>
        <dbReference type="ARBA" id="ARBA00022989"/>
    </source>
</evidence>
<keyword evidence="7" id="KW-1185">Reference proteome</keyword>
<evidence type="ECO:0000313" key="6">
    <source>
        <dbReference type="EMBL" id="KAF4508261.1"/>
    </source>
</evidence>
<feature type="transmembrane region" description="Helical" evidence="5">
    <location>
        <begin position="84"/>
        <end position="105"/>
    </location>
</feature>
<dbReference type="Gene3D" id="1.20.140.150">
    <property type="match status" value="1"/>
</dbReference>
<dbReference type="PANTHER" id="PTHR10671:SF108">
    <property type="entry name" value="CLAUDIN FAMILY PROTEIN-RELATED"/>
    <property type="match status" value="1"/>
</dbReference>
<dbReference type="AlphaFoldDB" id="A0A8H4PPY4"/>
<proteinExistence type="predicted"/>
<comment type="caution">
    <text evidence="6">The sequence shown here is derived from an EMBL/GenBank/DDBJ whole genome shotgun (WGS) entry which is preliminary data.</text>
</comment>
<organism evidence="6 7">
    <name type="scientific">Ophiocordyceps sinensis</name>
    <dbReference type="NCBI Taxonomy" id="72228"/>
    <lineage>
        <taxon>Eukaryota</taxon>
        <taxon>Fungi</taxon>
        <taxon>Dikarya</taxon>
        <taxon>Ascomycota</taxon>
        <taxon>Pezizomycotina</taxon>
        <taxon>Sordariomycetes</taxon>
        <taxon>Hypocreomycetidae</taxon>
        <taxon>Hypocreales</taxon>
        <taxon>Ophiocordycipitaceae</taxon>
        <taxon>Ophiocordyceps</taxon>
    </lineage>
</organism>
<feature type="transmembrane region" description="Helical" evidence="5">
    <location>
        <begin position="157"/>
        <end position="183"/>
    </location>
</feature>
<dbReference type="GO" id="GO:0016020">
    <property type="term" value="C:membrane"/>
    <property type="evidence" value="ECO:0007669"/>
    <property type="project" value="UniProtKB-SubCell"/>
</dbReference>
<evidence type="ECO:0000256" key="1">
    <source>
        <dbReference type="ARBA" id="ARBA00004141"/>
    </source>
</evidence>
<reference evidence="6 7" key="1">
    <citation type="journal article" date="2020" name="Genome Biol. Evol.">
        <title>A new high-quality draft genome assembly of the Chinese cordyceps Ophiocordyceps sinensis.</title>
        <authorList>
            <person name="Shu R."/>
            <person name="Zhang J."/>
            <person name="Meng Q."/>
            <person name="Zhang H."/>
            <person name="Zhou G."/>
            <person name="Li M."/>
            <person name="Wu P."/>
            <person name="Zhao Y."/>
            <person name="Chen C."/>
            <person name="Qin Q."/>
        </authorList>
    </citation>
    <scope>NUCLEOTIDE SEQUENCE [LARGE SCALE GENOMIC DNA]</scope>
    <source>
        <strain evidence="6 7">IOZ07</strain>
    </source>
</reference>
<comment type="subcellular location">
    <subcellularLocation>
        <location evidence="1">Membrane</location>
        <topology evidence="1">Multi-pass membrane protein</topology>
    </subcellularLocation>
</comment>
<keyword evidence="4 5" id="KW-0472">Membrane</keyword>